<dbReference type="PANTHER" id="PTHR37984">
    <property type="entry name" value="PROTEIN CBG26694"/>
    <property type="match status" value="1"/>
</dbReference>
<dbReference type="PANTHER" id="PTHR37984:SF5">
    <property type="entry name" value="PROTEIN NYNRIN-LIKE"/>
    <property type="match status" value="1"/>
</dbReference>
<dbReference type="SUPFAM" id="SSF53098">
    <property type="entry name" value="Ribonuclease H-like"/>
    <property type="match status" value="1"/>
</dbReference>
<dbReference type="EMBL" id="MUJZ01004562">
    <property type="protein sequence ID" value="OTF83224.1"/>
    <property type="molecule type" value="Genomic_DNA"/>
</dbReference>
<dbReference type="GO" id="GO:0003887">
    <property type="term" value="F:DNA-directed DNA polymerase activity"/>
    <property type="evidence" value="ECO:0007669"/>
    <property type="project" value="UniProtKB-KW"/>
</dbReference>
<dbReference type="OrthoDB" id="6514906at2759"/>
<gene>
    <name evidence="13" type="ORF">BLA29_006579</name>
</gene>
<evidence type="ECO:0000256" key="3">
    <source>
        <dbReference type="ARBA" id="ARBA00022723"/>
    </source>
</evidence>
<evidence type="ECO:0000313" key="13">
    <source>
        <dbReference type="EMBL" id="OTF83224.1"/>
    </source>
</evidence>
<dbReference type="InterPro" id="IPR041588">
    <property type="entry name" value="Integrase_H2C2"/>
</dbReference>
<proteinExistence type="predicted"/>
<evidence type="ECO:0000259" key="12">
    <source>
        <dbReference type="PROSITE" id="PS50994"/>
    </source>
</evidence>
<protein>
    <recommendedName>
        <fullName evidence="1">RNA-directed DNA polymerase</fullName>
        <ecNumber evidence="1">2.7.7.49</ecNumber>
    </recommendedName>
</protein>
<keyword evidence="11" id="KW-0233">DNA recombination</keyword>
<dbReference type="Pfam" id="PF00665">
    <property type="entry name" value="rve"/>
    <property type="match status" value="1"/>
</dbReference>
<evidence type="ECO:0000313" key="14">
    <source>
        <dbReference type="Proteomes" id="UP000194236"/>
    </source>
</evidence>
<dbReference type="Pfam" id="PF17921">
    <property type="entry name" value="Integrase_H2C2"/>
    <property type="match status" value="1"/>
</dbReference>
<dbReference type="InterPro" id="IPR036397">
    <property type="entry name" value="RNaseH_sf"/>
</dbReference>
<keyword evidence="8" id="KW-0695">RNA-directed DNA polymerase</keyword>
<dbReference type="GO" id="GO:0006310">
    <property type="term" value="P:DNA recombination"/>
    <property type="evidence" value="ECO:0007669"/>
    <property type="project" value="UniProtKB-KW"/>
</dbReference>
<keyword evidence="2" id="KW-0645">Protease</keyword>
<evidence type="ECO:0000256" key="6">
    <source>
        <dbReference type="ARBA" id="ARBA00022842"/>
    </source>
</evidence>
<name>A0A1Y3BTA2_EURMA</name>
<keyword evidence="10" id="KW-0238">DNA-binding</keyword>
<keyword evidence="3" id="KW-0479">Metal-binding</keyword>
<evidence type="ECO:0000256" key="5">
    <source>
        <dbReference type="ARBA" id="ARBA00022801"/>
    </source>
</evidence>
<dbReference type="GO" id="GO:0003964">
    <property type="term" value="F:RNA-directed DNA polymerase activity"/>
    <property type="evidence" value="ECO:0007669"/>
    <property type="project" value="UniProtKB-KW"/>
</dbReference>
<evidence type="ECO:0000256" key="2">
    <source>
        <dbReference type="ARBA" id="ARBA00022670"/>
    </source>
</evidence>
<keyword evidence="5" id="KW-0378">Hydrolase</keyword>
<dbReference type="AlphaFoldDB" id="A0A1Y3BTA2"/>
<dbReference type="Gene3D" id="3.30.420.10">
    <property type="entry name" value="Ribonuclease H-like superfamily/Ribonuclease H"/>
    <property type="match status" value="1"/>
</dbReference>
<evidence type="ECO:0000256" key="10">
    <source>
        <dbReference type="ARBA" id="ARBA00023125"/>
    </source>
</evidence>
<evidence type="ECO:0000256" key="4">
    <source>
        <dbReference type="ARBA" id="ARBA00022750"/>
    </source>
</evidence>
<keyword evidence="14" id="KW-1185">Reference proteome</keyword>
<accession>A0A1Y3BTA2</accession>
<keyword evidence="7" id="KW-0229">DNA integration</keyword>
<evidence type="ECO:0000256" key="9">
    <source>
        <dbReference type="ARBA" id="ARBA00022932"/>
    </source>
</evidence>
<evidence type="ECO:0000256" key="7">
    <source>
        <dbReference type="ARBA" id="ARBA00022908"/>
    </source>
</evidence>
<dbReference type="GO" id="GO:0046872">
    <property type="term" value="F:metal ion binding"/>
    <property type="evidence" value="ECO:0007669"/>
    <property type="project" value="UniProtKB-KW"/>
</dbReference>
<dbReference type="GO" id="GO:0004190">
    <property type="term" value="F:aspartic-type endopeptidase activity"/>
    <property type="evidence" value="ECO:0007669"/>
    <property type="project" value="UniProtKB-KW"/>
</dbReference>
<dbReference type="Proteomes" id="UP000194236">
    <property type="component" value="Unassembled WGS sequence"/>
</dbReference>
<keyword evidence="4" id="KW-0064">Aspartyl protease</keyword>
<dbReference type="InterPro" id="IPR012337">
    <property type="entry name" value="RNaseH-like_sf"/>
</dbReference>
<dbReference type="GO" id="GO:0015074">
    <property type="term" value="P:DNA integration"/>
    <property type="evidence" value="ECO:0007669"/>
    <property type="project" value="UniProtKB-KW"/>
</dbReference>
<dbReference type="GO" id="GO:0003677">
    <property type="term" value="F:DNA binding"/>
    <property type="evidence" value="ECO:0007669"/>
    <property type="project" value="UniProtKB-KW"/>
</dbReference>
<dbReference type="PROSITE" id="PS50994">
    <property type="entry name" value="INTEGRASE"/>
    <property type="match status" value="1"/>
</dbReference>
<dbReference type="Pfam" id="PF24626">
    <property type="entry name" value="SH3_Tf2-1"/>
    <property type="match status" value="1"/>
</dbReference>
<sequence length="333" mass="38256">MRYFLPEDKAIEEIKRIHEEKGHLGIVKTIKHFSSKYFSIGQNKIIIDIVNSCDICKRGKKQIRKYGEVGHLGPAQEPFSIIHIDTKGGFAEPPIKLRYFHLAIDAFSRYVWGITSSGQSAKDYIKLVDMISAEGKPKKVVADKYASLTSKQFKEALVERNIELIHTPTAHPQSNGLIERLGQTLTERLRCRKLENQHRTWASLTQEVIHEYNTTIHSSTTFTPLYLQKGEDPDNLYTGRDLAADRKQAFEKSEHEHQKAKNRLEKKQLPIALKDGDFVYVDLSSDLNKDRLEQRFQGPYKIISKISDLMFQVQLPDQVHRVHVGKMKPAKPP</sequence>
<keyword evidence="9" id="KW-0808">Transferase</keyword>
<dbReference type="EC" id="2.7.7.49" evidence="1"/>
<organism evidence="13 14">
    <name type="scientific">Euroglyphus maynei</name>
    <name type="common">Mayne's house dust mite</name>
    <dbReference type="NCBI Taxonomy" id="6958"/>
    <lineage>
        <taxon>Eukaryota</taxon>
        <taxon>Metazoa</taxon>
        <taxon>Ecdysozoa</taxon>
        <taxon>Arthropoda</taxon>
        <taxon>Chelicerata</taxon>
        <taxon>Arachnida</taxon>
        <taxon>Acari</taxon>
        <taxon>Acariformes</taxon>
        <taxon>Sarcoptiformes</taxon>
        <taxon>Astigmata</taxon>
        <taxon>Psoroptidia</taxon>
        <taxon>Analgoidea</taxon>
        <taxon>Pyroglyphidae</taxon>
        <taxon>Pyroglyphinae</taxon>
        <taxon>Euroglyphus</taxon>
    </lineage>
</organism>
<dbReference type="InterPro" id="IPR050951">
    <property type="entry name" value="Retrovirus_Pol_polyprotein"/>
</dbReference>
<dbReference type="GO" id="GO:0006508">
    <property type="term" value="P:proteolysis"/>
    <property type="evidence" value="ECO:0007669"/>
    <property type="project" value="UniProtKB-KW"/>
</dbReference>
<feature type="domain" description="Integrase catalytic" evidence="12">
    <location>
        <begin position="74"/>
        <end position="232"/>
    </location>
</feature>
<keyword evidence="9" id="KW-0548">Nucleotidyltransferase</keyword>
<evidence type="ECO:0000256" key="11">
    <source>
        <dbReference type="ARBA" id="ARBA00023172"/>
    </source>
</evidence>
<comment type="caution">
    <text evidence="13">The sequence shown here is derived from an EMBL/GenBank/DDBJ whole genome shotgun (WGS) entry which is preliminary data.</text>
</comment>
<feature type="non-terminal residue" evidence="13">
    <location>
        <position position="333"/>
    </location>
</feature>
<keyword evidence="6" id="KW-0460">Magnesium</keyword>
<dbReference type="InterPro" id="IPR001584">
    <property type="entry name" value="Integrase_cat-core"/>
</dbReference>
<dbReference type="InterPro" id="IPR056924">
    <property type="entry name" value="SH3_Tf2-1"/>
</dbReference>
<keyword evidence="9" id="KW-0239">DNA-directed DNA polymerase</keyword>
<evidence type="ECO:0000256" key="8">
    <source>
        <dbReference type="ARBA" id="ARBA00022918"/>
    </source>
</evidence>
<reference evidence="13 14" key="1">
    <citation type="submission" date="2017-03" db="EMBL/GenBank/DDBJ databases">
        <title>Genome Survey of Euroglyphus maynei.</title>
        <authorList>
            <person name="Arlian L.G."/>
            <person name="Morgan M.S."/>
            <person name="Rider S.D."/>
        </authorList>
    </citation>
    <scope>NUCLEOTIDE SEQUENCE [LARGE SCALE GENOMIC DNA]</scope>
    <source>
        <strain evidence="13">Arlian Lab</strain>
        <tissue evidence="13">Whole body</tissue>
    </source>
</reference>
<dbReference type="Gene3D" id="1.10.340.70">
    <property type="match status" value="1"/>
</dbReference>
<evidence type="ECO:0000256" key="1">
    <source>
        <dbReference type="ARBA" id="ARBA00012493"/>
    </source>
</evidence>